<dbReference type="SUPFAM" id="SSF49401">
    <property type="entry name" value="Bacterial adhesins"/>
    <property type="match status" value="1"/>
</dbReference>
<gene>
    <name evidence="3" type="ORF">LKD32_00450</name>
</gene>
<dbReference type="InterPro" id="IPR013783">
    <property type="entry name" value="Ig-like_fold"/>
</dbReference>
<comment type="caution">
    <text evidence="3">The sequence shown here is derived from an EMBL/GenBank/DDBJ whole genome shotgun (WGS) entry which is preliminary data.</text>
</comment>
<name>A0AAE3DJW2_9FIRM</name>
<dbReference type="Gene3D" id="2.60.40.10">
    <property type="entry name" value="Immunoglobulins"/>
    <property type="match status" value="1"/>
</dbReference>
<feature type="compositionally biased region" description="Basic and acidic residues" evidence="1">
    <location>
        <begin position="125"/>
        <end position="138"/>
    </location>
</feature>
<dbReference type="Pfam" id="PF17802">
    <property type="entry name" value="SpaA"/>
    <property type="match status" value="1"/>
</dbReference>
<feature type="region of interest" description="Disordered" evidence="1">
    <location>
        <begin position="76"/>
        <end position="153"/>
    </location>
</feature>
<organism evidence="3 4">
    <name type="scientific">Brotaphodocola catenula</name>
    <dbReference type="NCBI Taxonomy" id="2885361"/>
    <lineage>
        <taxon>Bacteria</taxon>
        <taxon>Bacillati</taxon>
        <taxon>Bacillota</taxon>
        <taxon>Clostridia</taxon>
        <taxon>Lachnospirales</taxon>
        <taxon>Lachnospiraceae</taxon>
        <taxon>Brotaphodocola</taxon>
    </lineage>
</organism>
<feature type="compositionally biased region" description="Basic and acidic residues" evidence="1">
    <location>
        <begin position="83"/>
        <end position="93"/>
    </location>
</feature>
<feature type="compositionally biased region" description="Polar residues" evidence="1">
    <location>
        <begin position="139"/>
        <end position="153"/>
    </location>
</feature>
<dbReference type="InterPro" id="IPR041033">
    <property type="entry name" value="SpaA_PFL_dom_1"/>
</dbReference>
<evidence type="ECO:0000259" key="2">
    <source>
        <dbReference type="Pfam" id="PF17802"/>
    </source>
</evidence>
<keyword evidence="4" id="KW-1185">Reference proteome</keyword>
<proteinExistence type="predicted"/>
<sequence>MKKLIYWMFCPKVKNMLGRRLRRGILLTVFFILFVVPPLPVFAMHTRDVHDRDQVNQKSIQKIIVSNDRAEVINQYATGSNTKGKDDQKKEEIRSDEDDGNGSLGNEDNCSNEIIKASDSDWDDKDLQEKIEDKKLENENPQENFEDTVTNDQESENLYFNTSENQKNSEQKTESISENQIRDLKDYVLSRGSTNELANFNVSLLDAGEITIEPDDNGIYHVYENDLYYLNVHFYAPMGIPEKGIYQYIMPEGIKAIQILSQNIRASDGAEIGILEILESGKILSISMKENKKIRLNVTFSCTVDFERENPAIKIESHKDGSIAKTGYFNGLTGQFEWTITAQIPAYAGGKAKEWSIRDIMYDPLWGDAYTWNLEQIKNVYIICNGKKEVLLDKNIAMENQKNMAYEWISTTDPPRLYILNKTTKDTCEGYCKHWYFTDLVTIIVHYESSLEESSEWLSEIEEESSLYNDAWLNNKSITTEINLSPLFSKSHSSDSSKYTITLNPDFYDLSRQEVVIDDVMTGNAYYVTGSMTVLVTDKNGVTFPLQYGTDFTVEKVDGSAQHIRIHVANPGAYCYQFTYKTVAKSDGGAGEVKNEAQVTLWGREFCAEDYSFSSSAEEYFVRMKKSEEDSGRAVPGALYGLYSSTGELMVQGVTDALGECLFRGDPVNGFLLDRDCLYYLQEIEAPDGYEKNETRTWFYFAESDYEQSIRPLLEEARFTGVYGAEDEEAIEIEEGQDESLSSWILVTDRRIKTYTLPQTGGVGTDEYITVAFLIFAGMGSVFDIVFSVSEPIEQVKETGKKKKVEEDQR</sequence>
<evidence type="ECO:0000313" key="4">
    <source>
        <dbReference type="Proteomes" id="UP001198962"/>
    </source>
</evidence>
<dbReference type="InterPro" id="IPR008966">
    <property type="entry name" value="Adhesion_dom_sf"/>
</dbReference>
<reference evidence="3" key="1">
    <citation type="submission" date="2021-10" db="EMBL/GenBank/DDBJ databases">
        <title>Anaerobic single-cell dispensing facilitates the cultivation of human gut bacteria.</title>
        <authorList>
            <person name="Afrizal A."/>
        </authorList>
    </citation>
    <scope>NUCLEOTIDE SEQUENCE</scope>
    <source>
        <strain evidence="3">CLA-AA-H274</strain>
    </source>
</reference>
<dbReference type="RefSeq" id="WP_308450277.1">
    <property type="nucleotide sequence ID" value="NZ_JAJEPU010000001.1"/>
</dbReference>
<protein>
    <recommendedName>
        <fullName evidence="2">SpaA-like prealbumin fold domain-containing protein</fullName>
    </recommendedName>
</protein>
<dbReference type="AlphaFoldDB" id="A0AAE3DJW2"/>
<dbReference type="EMBL" id="JAJEPU010000001">
    <property type="protein sequence ID" value="MCC2163366.1"/>
    <property type="molecule type" value="Genomic_DNA"/>
</dbReference>
<feature type="domain" description="SpaA-like prealbumin fold" evidence="2">
    <location>
        <begin position="622"/>
        <end position="704"/>
    </location>
</feature>
<evidence type="ECO:0000256" key="1">
    <source>
        <dbReference type="SAM" id="MobiDB-lite"/>
    </source>
</evidence>
<accession>A0AAE3DJW2</accession>
<evidence type="ECO:0000313" key="3">
    <source>
        <dbReference type="EMBL" id="MCC2163366.1"/>
    </source>
</evidence>
<dbReference type="Proteomes" id="UP001198962">
    <property type="component" value="Unassembled WGS sequence"/>
</dbReference>